<feature type="domain" description="ABC transmembrane type-1" evidence="8">
    <location>
        <begin position="76"/>
        <end position="265"/>
    </location>
</feature>
<evidence type="ECO:0000313" key="9">
    <source>
        <dbReference type="EMBL" id="WRO22630.1"/>
    </source>
</evidence>
<gene>
    <name evidence="9" type="ORF">MFMK1_002468</name>
</gene>
<proteinExistence type="inferred from homology"/>
<dbReference type="InterPro" id="IPR000515">
    <property type="entry name" value="MetI-like"/>
</dbReference>
<dbReference type="EMBL" id="CP121694">
    <property type="protein sequence ID" value="WRO22630.1"/>
    <property type="molecule type" value="Genomic_DNA"/>
</dbReference>
<evidence type="ECO:0000313" key="10">
    <source>
        <dbReference type="Proteomes" id="UP001329915"/>
    </source>
</evidence>
<keyword evidence="10" id="KW-1185">Reference proteome</keyword>
<feature type="transmembrane region" description="Helical" evidence="7">
    <location>
        <begin position="80"/>
        <end position="106"/>
    </location>
</feature>
<dbReference type="PROSITE" id="PS50928">
    <property type="entry name" value="ABC_TM1"/>
    <property type="match status" value="1"/>
</dbReference>
<evidence type="ECO:0000256" key="1">
    <source>
        <dbReference type="ARBA" id="ARBA00004651"/>
    </source>
</evidence>
<dbReference type="Pfam" id="PF00528">
    <property type="entry name" value="BPD_transp_1"/>
    <property type="match status" value="1"/>
</dbReference>
<dbReference type="CDD" id="cd06261">
    <property type="entry name" value="TM_PBP2"/>
    <property type="match status" value="1"/>
</dbReference>
<dbReference type="Gene3D" id="1.10.3720.10">
    <property type="entry name" value="MetI-like"/>
    <property type="match status" value="1"/>
</dbReference>
<evidence type="ECO:0000256" key="2">
    <source>
        <dbReference type="ARBA" id="ARBA00022448"/>
    </source>
</evidence>
<comment type="similarity">
    <text evidence="7">Belongs to the binding-protein-dependent transport system permease family.</text>
</comment>
<dbReference type="Pfam" id="PF12911">
    <property type="entry name" value="OppC_N"/>
    <property type="match status" value="1"/>
</dbReference>
<feature type="transmembrane region" description="Helical" evidence="7">
    <location>
        <begin position="244"/>
        <end position="265"/>
    </location>
</feature>
<name>A0AAU0UNX2_9FIRM</name>
<evidence type="ECO:0000259" key="8">
    <source>
        <dbReference type="PROSITE" id="PS50928"/>
    </source>
</evidence>
<evidence type="ECO:0000256" key="5">
    <source>
        <dbReference type="ARBA" id="ARBA00022989"/>
    </source>
</evidence>
<dbReference type="Proteomes" id="UP001329915">
    <property type="component" value="Chromosome"/>
</dbReference>
<sequence length="282" mass="30349">MKKLFKRKTAVVGLLITVAVILMAIFAPYVAPHDPEKVELALRLKPPFWLENGSLNYPLGTDSLGRDVLSRIIFGSQKSILVSFLATVISCVLGVILGLISGYYGGTLDTVITRLGDIQLAFPLILLSIAVIAVLGASTLNLIIVFGIANWVVYARVARGAVLSVKEKEYVEGSRAAGCSDSRIIIYHIFPNICAPIIVIATLSLAGIIISESSLSFLGLGVPPPKPTWGGMLSEGRQYLYDGWWVATFPGLAIMLTVLGVNLFGDGLRDAYDPKLSTEKIE</sequence>
<dbReference type="RefSeq" id="WP_366922039.1">
    <property type="nucleotide sequence ID" value="NZ_CP121694.1"/>
</dbReference>
<dbReference type="InterPro" id="IPR025966">
    <property type="entry name" value="OppC_N"/>
</dbReference>
<evidence type="ECO:0000256" key="3">
    <source>
        <dbReference type="ARBA" id="ARBA00022475"/>
    </source>
</evidence>
<feature type="transmembrane region" description="Helical" evidence="7">
    <location>
        <begin position="118"/>
        <end position="137"/>
    </location>
</feature>
<dbReference type="InterPro" id="IPR050366">
    <property type="entry name" value="BP-dependent_transpt_permease"/>
</dbReference>
<dbReference type="KEGG" id="dbc:MFMK1_002468"/>
<feature type="transmembrane region" description="Helical" evidence="7">
    <location>
        <begin position="12"/>
        <end position="31"/>
    </location>
</feature>
<protein>
    <submittedName>
        <fullName evidence="9">ABC transporter permease</fullName>
    </submittedName>
</protein>
<organism evidence="9 10">
    <name type="scientific">Metallumcola ferriviriculae</name>
    <dbReference type="NCBI Taxonomy" id="3039180"/>
    <lineage>
        <taxon>Bacteria</taxon>
        <taxon>Bacillati</taxon>
        <taxon>Bacillota</taxon>
        <taxon>Clostridia</taxon>
        <taxon>Neomoorellales</taxon>
        <taxon>Desulfitibacteraceae</taxon>
        <taxon>Metallumcola</taxon>
    </lineage>
</organism>
<keyword evidence="5 7" id="KW-1133">Transmembrane helix</keyword>
<keyword evidence="2 7" id="KW-0813">Transport</keyword>
<feature type="transmembrane region" description="Helical" evidence="7">
    <location>
        <begin position="184"/>
        <end position="210"/>
    </location>
</feature>
<evidence type="ECO:0000256" key="7">
    <source>
        <dbReference type="RuleBase" id="RU363032"/>
    </source>
</evidence>
<keyword evidence="6 7" id="KW-0472">Membrane</keyword>
<comment type="subcellular location">
    <subcellularLocation>
        <location evidence="1 7">Cell membrane</location>
        <topology evidence="1 7">Multi-pass membrane protein</topology>
    </subcellularLocation>
</comment>
<evidence type="ECO:0000256" key="6">
    <source>
        <dbReference type="ARBA" id="ARBA00023136"/>
    </source>
</evidence>
<dbReference type="InterPro" id="IPR035906">
    <property type="entry name" value="MetI-like_sf"/>
</dbReference>
<keyword evidence="3" id="KW-1003">Cell membrane</keyword>
<accession>A0AAU0UNX2</accession>
<dbReference type="PANTHER" id="PTHR43386">
    <property type="entry name" value="OLIGOPEPTIDE TRANSPORT SYSTEM PERMEASE PROTEIN APPC"/>
    <property type="match status" value="1"/>
</dbReference>
<dbReference type="PANTHER" id="PTHR43386:SF1">
    <property type="entry name" value="D,D-DIPEPTIDE TRANSPORT SYSTEM PERMEASE PROTEIN DDPC-RELATED"/>
    <property type="match status" value="1"/>
</dbReference>
<dbReference type="SUPFAM" id="SSF161098">
    <property type="entry name" value="MetI-like"/>
    <property type="match status" value="1"/>
</dbReference>
<evidence type="ECO:0000256" key="4">
    <source>
        <dbReference type="ARBA" id="ARBA00022692"/>
    </source>
</evidence>
<reference evidence="9 10" key="1">
    <citation type="submission" date="2023-04" db="EMBL/GenBank/DDBJ databases">
        <authorList>
            <person name="Hsu D."/>
        </authorList>
    </citation>
    <scope>NUCLEOTIDE SEQUENCE [LARGE SCALE GENOMIC DNA]</scope>
    <source>
        <strain evidence="9 10">MK1</strain>
    </source>
</reference>
<keyword evidence="4 7" id="KW-0812">Transmembrane</keyword>
<dbReference type="AlphaFoldDB" id="A0AAU0UNX2"/>
<dbReference type="GO" id="GO:0005886">
    <property type="term" value="C:plasma membrane"/>
    <property type="evidence" value="ECO:0007669"/>
    <property type="project" value="UniProtKB-SubCell"/>
</dbReference>
<dbReference type="GO" id="GO:0055085">
    <property type="term" value="P:transmembrane transport"/>
    <property type="evidence" value="ECO:0007669"/>
    <property type="project" value="InterPro"/>
</dbReference>